<dbReference type="EMBL" id="CYXZ01000006">
    <property type="protein sequence ID" value="CUM87622.1"/>
    <property type="molecule type" value="Genomic_DNA"/>
</dbReference>
<accession>A0A173SBB1</accession>
<reference evidence="1 2" key="1">
    <citation type="submission" date="2015-09" db="EMBL/GenBank/DDBJ databases">
        <authorList>
            <consortium name="Pathogen Informatics"/>
        </authorList>
    </citation>
    <scope>NUCLEOTIDE SEQUENCE [LARGE SCALE GENOMIC DNA]</scope>
    <source>
        <strain evidence="1 2">2789STDY5834960</strain>
    </source>
</reference>
<name>A0A173SBB1_9FIRM</name>
<dbReference type="OrthoDB" id="2033772at2"/>
<dbReference type="STRING" id="166486.ERS852572_00876"/>
<organism evidence="1 2">
    <name type="scientific">Roseburia intestinalis</name>
    <dbReference type="NCBI Taxonomy" id="166486"/>
    <lineage>
        <taxon>Bacteria</taxon>
        <taxon>Bacillati</taxon>
        <taxon>Bacillota</taxon>
        <taxon>Clostridia</taxon>
        <taxon>Lachnospirales</taxon>
        <taxon>Lachnospiraceae</taxon>
        <taxon>Roseburia</taxon>
    </lineage>
</organism>
<dbReference type="Proteomes" id="UP000095350">
    <property type="component" value="Unassembled WGS sequence"/>
</dbReference>
<dbReference type="PaxDb" id="166486-ERS852572_00876"/>
<dbReference type="AlphaFoldDB" id="A0A173SBB1"/>
<protein>
    <submittedName>
        <fullName evidence="1">Uncharacterized protein</fullName>
    </submittedName>
</protein>
<proteinExistence type="predicted"/>
<evidence type="ECO:0000313" key="2">
    <source>
        <dbReference type="Proteomes" id="UP000095350"/>
    </source>
</evidence>
<sequence length="254" mass="29554">MKIYNNMNITYSAIEQNSRKNTKQNIPADLEKKMTQYTDTLSISKTGQEIFKHLSSVSFMDYVNRFENEVTEVFAKEDTTQGVKSDTFEHHVNRMATAYNKMKYSIEEKYAAQDYEQEYYVTESGKIEELTKEKELDMLNQAYENHSNFMATSTEIWSELQDFTPSVVYHKGSEQTANEQNIGENQENTARSKENGVIQNSAYQAFLSAIQSDNQKLSQQYSGDWKDLRLNLNVSDGDRKMFNGIWDYYAMESE</sequence>
<evidence type="ECO:0000313" key="1">
    <source>
        <dbReference type="EMBL" id="CUM87622.1"/>
    </source>
</evidence>
<gene>
    <name evidence="1" type="ORF">ERS852572_00876</name>
</gene>
<dbReference type="RefSeq" id="WP_055193453.1">
    <property type="nucleotide sequence ID" value="NZ_CABIYH010000006.1"/>
</dbReference>